<sequence>MLKHTFKLSLVAATICSGLFATAAFAGDGKLSLEMLYHPKERINFSPAPLTRLSWDNQNRLIESKVNKGSAELFVVNPATWEKTALPADGNVLSILKAAKIDEKEVSKLADQLSARIKPENKSYIFTYKNDIWLLDLAANKARALTNTPNVQEDEALLSPDNKSVAYLKGNDMYVTDVATTKETRLTTGGSETVFNGRLDWVYQEEVYGRGDFRAFRWAPDSKKLAFLSFDETKVPVYTLAGDHAQPVKTDRTRYPKAGDPNPITKLGVVDLKGKISWTQDPYPGKETLIVQVDWTPDGRLMASWQDRVQTWLDLRIYDAKLNSKAVVKETSPAWTERLPLPHFLKDGSFLWESSRTGHHHIYHYDKNFQLVKAITQGDWDVRSVQGVDEVKGRVLFSANERNPIGNDAYSINFDGSNMKRLTEEKGSHMVRWNKTFTHFLDSWSSLTQTPKQALFTDEGTQVKLVDNAGEPEKFKALQLATVKQQQVKSRNGFPMESLLFLPPNFDASKKYPVYQHLYAGPMAPQVRDQWSTNLYYHFLAQQGYVVWILDNQSASNKGVSSAWPIHKKLGQLELQDQLDGLDWLRQQGWADMDRIALNGWSYGGYFTSYAMTHSKAWKVGFVGAPVTDWRLYDSIYTERYMGLPQENAEGYDKGSTLKAAQDLSGKILIMHGTMDDNVHPQNSIMLIDALAKANKEYSLQLYPAQGHGVVDPWLNWSLQKTKWKFLQENL</sequence>
<reference evidence="4" key="1">
    <citation type="submission" date="2020-08" db="EMBL/GenBank/DDBJ databases">
        <title>Novel species isolated from subtropical streams in China.</title>
        <authorList>
            <person name="Lu H."/>
        </authorList>
    </citation>
    <scope>NUCLEOTIDE SEQUENCE</scope>
    <source>
        <strain evidence="4">LX22W</strain>
    </source>
</reference>
<dbReference type="SUPFAM" id="SSF53474">
    <property type="entry name" value="alpha/beta-Hydrolases"/>
    <property type="match status" value="1"/>
</dbReference>
<comment type="caution">
    <text evidence="4">The sequence shown here is derived from an EMBL/GenBank/DDBJ whole genome shotgun (WGS) entry which is preliminary data.</text>
</comment>
<dbReference type="PANTHER" id="PTHR11731">
    <property type="entry name" value="PROTEASE FAMILY S9B,C DIPEPTIDYL-PEPTIDASE IV-RELATED"/>
    <property type="match status" value="1"/>
</dbReference>
<evidence type="ECO:0000259" key="3">
    <source>
        <dbReference type="Pfam" id="PF00930"/>
    </source>
</evidence>
<evidence type="ECO:0000256" key="1">
    <source>
        <dbReference type="SAM" id="SignalP"/>
    </source>
</evidence>
<name>A0A923HQG5_9BURK</name>
<dbReference type="InterPro" id="IPR050278">
    <property type="entry name" value="Serine_Prot_S9B/DPPIV"/>
</dbReference>
<evidence type="ECO:0000313" key="4">
    <source>
        <dbReference type="EMBL" id="MBC3880597.1"/>
    </source>
</evidence>
<accession>A0A923HQG5</accession>
<dbReference type="Proteomes" id="UP000627446">
    <property type="component" value="Unassembled WGS sequence"/>
</dbReference>
<keyword evidence="1" id="KW-0732">Signal</keyword>
<dbReference type="AlphaFoldDB" id="A0A923HQG5"/>
<dbReference type="InterPro" id="IPR001375">
    <property type="entry name" value="Peptidase_S9_cat"/>
</dbReference>
<feature type="domain" description="Peptidase S9 prolyl oligopeptidase catalytic" evidence="2">
    <location>
        <begin position="532"/>
        <end position="731"/>
    </location>
</feature>
<evidence type="ECO:0000259" key="2">
    <source>
        <dbReference type="Pfam" id="PF00326"/>
    </source>
</evidence>
<dbReference type="InterPro" id="IPR002469">
    <property type="entry name" value="Peptidase_S9B_N"/>
</dbReference>
<feature type="signal peptide" evidence="1">
    <location>
        <begin position="1"/>
        <end position="26"/>
    </location>
</feature>
<proteinExistence type="predicted"/>
<dbReference type="GO" id="GO:0006508">
    <property type="term" value="P:proteolysis"/>
    <property type="evidence" value="ECO:0007669"/>
    <property type="project" value="InterPro"/>
</dbReference>
<dbReference type="Pfam" id="PF00326">
    <property type="entry name" value="Peptidase_S9"/>
    <property type="match status" value="1"/>
</dbReference>
<keyword evidence="5" id="KW-1185">Reference proteome</keyword>
<feature type="domain" description="Dipeptidylpeptidase IV N-terminal" evidence="3">
    <location>
        <begin position="122"/>
        <end position="449"/>
    </location>
</feature>
<protein>
    <submittedName>
        <fullName evidence="4">S9 family peptidase</fullName>
    </submittedName>
</protein>
<gene>
    <name evidence="4" type="ORF">H8K36_04375</name>
</gene>
<evidence type="ECO:0000313" key="5">
    <source>
        <dbReference type="Proteomes" id="UP000627446"/>
    </source>
</evidence>
<dbReference type="Pfam" id="PF00930">
    <property type="entry name" value="DPPIV_N"/>
    <property type="match status" value="1"/>
</dbReference>
<dbReference type="SUPFAM" id="SSF82171">
    <property type="entry name" value="DPP6 N-terminal domain-like"/>
    <property type="match status" value="1"/>
</dbReference>
<feature type="chain" id="PRO_5037597077" evidence="1">
    <location>
        <begin position="27"/>
        <end position="731"/>
    </location>
</feature>
<dbReference type="EMBL" id="JACOFZ010000001">
    <property type="protein sequence ID" value="MBC3880597.1"/>
    <property type="molecule type" value="Genomic_DNA"/>
</dbReference>
<dbReference type="GO" id="GO:0008239">
    <property type="term" value="F:dipeptidyl-peptidase activity"/>
    <property type="evidence" value="ECO:0007669"/>
    <property type="project" value="TreeGrafter"/>
</dbReference>
<dbReference type="Gene3D" id="2.140.10.30">
    <property type="entry name" value="Dipeptidylpeptidase IV, N-terminal domain"/>
    <property type="match status" value="1"/>
</dbReference>
<organism evidence="4 5">
    <name type="scientific">Undibacterium nitidum</name>
    <dbReference type="NCBI Taxonomy" id="2762298"/>
    <lineage>
        <taxon>Bacteria</taxon>
        <taxon>Pseudomonadati</taxon>
        <taxon>Pseudomonadota</taxon>
        <taxon>Betaproteobacteria</taxon>
        <taxon>Burkholderiales</taxon>
        <taxon>Oxalobacteraceae</taxon>
        <taxon>Undibacterium</taxon>
    </lineage>
</organism>
<dbReference type="Gene3D" id="3.40.50.1820">
    <property type="entry name" value="alpha/beta hydrolase"/>
    <property type="match status" value="1"/>
</dbReference>
<dbReference type="PANTHER" id="PTHR11731:SF193">
    <property type="entry name" value="DIPEPTIDYL PEPTIDASE 9"/>
    <property type="match status" value="1"/>
</dbReference>
<dbReference type="InterPro" id="IPR029058">
    <property type="entry name" value="AB_hydrolase_fold"/>
</dbReference>
<dbReference type="GO" id="GO:0008236">
    <property type="term" value="F:serine-type peptidase activity"/>
    <property type="evidence" value="ECO:0007669"/>
    <property type="project" value="InterPro"/>
</dbReference>
<dbReference type="RefSeq" id="WP_186914909.1">
    <property type="nucleotide sequence ID" value="NZ_JACOFZ010000001.1"/>
</dbReference>